<proteinExistence type="predicted"/>
<keyword evidence="1" id="KW-0175">Coiled coil</keyword>
<feature type="transmembrane region" description="Helical" evidence="2">
    <location>
        <begin position="20"/>
        <end position="37"/>
    </location>
</feature>
<dbReference type="EMBL" id="CP053540">
    <property type="protein sequence ID" value="WOB44728.1"/>
    <property type="molecule type" value="Genomic_DNA"/>
</dbReference>
<dbReference type="KEGG" id="tog:HNI00_17400"/>
<evidence type="ECO:0000313" key="3">
    <source>
        <dbReference type="EMBL" id="WOB44728.1"/>
    </source>
</evidence>
<sequence length="222" mass="24814">MTLHTDFHPTFFKDAHLRPILLSSLIALCVGSAVYGLQEYRYYGQRLAFSGIEGKVADLNHQLKEAAEALDSTKTELQSAKDYGKQKNDELYDTKLALEESKKQAQTLNDRLYDANQQVKSLSSQLDATQRSLAESQQARWSLGNQLEQTRTTTQLMGQCLADVQPFMEHAPAVYSFLNNPLSSTILGDGGSTRGKEDLHTLMNSWQFGNCSRVVPSIASYR</sequence>
<evidence type="ECO:0000256" key="1">
    <source>
        <dbReference type="SAM" id="Coils"/>
    </source>
</evidence>
<evidence type="ECO:0000256" key="2">
    <source>
        <dbReference type="SAM" id="Phobius"/>
    </source>
</evidence>
<organism evidence="3">
    <name type="scientific">Thermoleptolyngbya oregonensis NK1-22</name>
    <dbReference type="NCBI Taxonomy" id="2547457"/>
    <lineage>
        <taxon>Bacteria</taxon>
        <taxon>Bacillati</taxon>
        <taxon>Cyanobacteriota</taxon>
        <taxon>Cyanophyceae</taxon>
        <taxon>Oculatellales</taxon>
        <taxon>Oculatellaceae</taxon>
        <taxon>Thermoleptolyngbya</taxon>
    </lineage>
</organism>
<accession>A0AA97BQX9</accession>
<keyword evidence="2" id="KW-1133">Transmembrane helix</keyword>
<dbReference type="AlphaFoldDB" id="A0AA97BQX9"/>
<protein>
    <submittedName>
        <fullName evidence="3">Uncharacterized protein</fullName>
    </submittedName>
</protein>
<dbReference type="RefSeq" id="WP_316787928.1">
    <property type="nucleotide sequence ID" value="NZ_CP053540.1"/>
</dbReference>
<dbReference type="Gene3D" id="1.10.287.1490">
    <property type="match status" value="1"/>
</dbReference>
<feature type="coiled-coil region" evidence="1">
    <location>
        <begin position="56"/>
        <end position="139"/>
    </location>
</feature>
<gene>
    <name evidence="3" type="ORF">HNI00_17400</name>
</gene>
<keyword evidence="2" id="KW-0812">Transmembrane</keyword>
<reference evidence="3" key="1">
    <citation type="submission" date="2020-05" db="EMBL/GenBank/DDBJ databases">
        <authorList>
            <person name="Zhu T."/>
            <person name="Keshari N."/>
            <person name="Lu X."/>
        </authorList>
    </citation>
    <scope>NUCLEOTIDE SEQUENCE</scope>
    <source>
        <strain evidence="3">NK1-22</strain>
    </source>
</reference>
<name>A0AA97BQX9_9CYAN</name>
<keyword evidence="2" id="KW-0472">Membrane</keyword>
<dbReference type="SUPFAM" id="SSF57997">
    <property type="entry name" value="Tropomyosin"/>
    <property type="match status" value="1"/>
</dbReference>